<name>A0A0M3JI27_ANISI</name>
<feature type="compositionally biased region" description="Polar residues" evidence="1">
    <location>
        <begin position="26"/>
        <end position="35"/>
    </location>
</feature>
<feature type="region of interest" description="Disordered" evidence="1">
    <location>
        <begin position="1"/>
        <end position="42"/>
    </location>
</feature>
<sequence length="92" mass="10597">LQNHNNGDMSGRPEININVKEHQQGPDEQNGSQQPEIPPFLVGTPMDVQRRFFDIVSNRDETFEQKQVELDELMSNLDKKKQVSAMLNFQPC</sequence>
<protein>
    <submittedName>
        <fullName evidence="2">GED domain-containing protein</fullName>
    </submittedName>
</protein>
<evidence type="ECO:0000313" key="2">
    <source>
        <dbReference type="WBParaSite" id="ASIM_0000729201-mRNA-1"/>
    </source>
</evidence>
<reference evidence="2" key="1">
    <citation type="submission" date="2017-02" db="UniProtKB">
        <authorList>
            <consortium name="WormBaseParasite"/>
        </authorList>
    </citation>
    <scope>IDENTIFICATION</scope>
</reference>
<dbReference type="AlphaFoldDB" id="A0A0M3JI27"/>
<organism evidence="2">
    <name type="scientific">Anisakis simplex</name>
    <name type="common">Herring worm</name>
    <dbReference type="NCBI Taxonomy" id="6269"/>
    <lineage>
        <taxon>Eukaryota</taxon>
        <taxon>Metazoa</taxon>
        <taxon>Ecdysozoa</taxon>
        <taxon>Nematoda</taxon>
        <taxon>Chromadorea</taxon>
        <taxon>Rhabditida</taxon>
        <taxon>Spirurina</taxon>
        <taxon>Ascaridomorpha</taxon>
        <taxon>Ascaridoidea</taxon>
        <taxon>Anisakidae</taxon>
        <taxon>Anisakis</taxon>
        <taxon>Anisakis simplex complex</taxon>
    </lineage>
</organism>
<dbReference type="WBParaSite" id="ASIM_0000729201-mRNA-1">
    <property type="protein sequence ID" value="ASIM_0000729201-mRNA-1"/>
    <property type="gene ID" value="ASIM_0000729201"/>
</dbReference>
<evidence type="ECO:0000256" key="1">
    <source>
        <dbReference type="SAM" id="MobiDB-lite"/>
    </source>
</evidence>
<accession>A0A0M3JI27</accession>
<proteinExistence type="predicted"/>